<dbReference type="PANTHER" id="PTHR10773:SF19">
    <property type="match status" value="1"/>
</dbReference>
<dbReference type="PANTHER" id="PTHR10773">
    <property type="entry name" value="DNA-DIRECTED RNA POLYMERASES I, II, AND III SUBUNIT RPABC2"/>
    <property type="match status" value="1"/>
</dbReference>
<dbReference type="Proteomes" id="UP000735302">
    <property type="component" value="Unassembled WGS sequence"/>
</dbReference>
<dbReference type="EMBL" id="BLXT01004946">
    <property type="protein sequence ID" value="GFO18268.1"/>
    <property type="molecule type" value="Genomic_DNA"/>
</dbReference>
<comment type="caution">
    <text evidence="2">The sequence shown here is derived from an EMBL/GenBank/DDBJ whole genome shotgun (WGS) entry which is preliminary data.</text>
</comment>
<accession>A0AAV4BHE9</accession>
<feature type="compositionally biased region" description="Basic and acidic residues" evidence="1">
    <location>
        <begin position="9"/>
        <end position="37"/>
    </location>
</feature>
<feature type="region of interest" description="Disordered" evidence="1">
    <location>
        <begin position="1"/>
        <end position="39"/>
    </location>
</feature>
<sequence length="189" mass="21423">MPEIRKRQKDSVSVEEIIRTSDDHSERNDEGDGRNSLDDIADNEDTLIINLKRKEEGRHKEKWQKTKSHPLTSSTKVLCADLEGLLLSPSLKASALFYNMKLQGYNYTVLNMASEDIECLLWSEVEGGLNASEFASCLISYFEDDAESFVEAVIHSYGCTCHNQNQVLASANFYKKYEKTIGQDIWSQG</sequence>
<evidence type="ECO:0000313" key="3">
    <source>
        <dbReference type="Proteomes" id="UP000735302"/>
    </source>
</evidence>
<evidence type="ECO:0000313" key="2">
    <source>
        <dbReference type="EMBL" id="GFO18268.1"/>
    </source>
</evidence>
<dbReference type="AlphaFoldDB" id="A0AAV4BHE9"/>
<gene>
    <name evidence="2" type="ORF">PoB_004477300</name>
</gene>
<organism evidence="2 3">
    <name type="scientific">Plakobranchus ocellatus</name>
    <dbReference type="NCBI Taxonomy" id="259542"/>
    <lineage>
        <taxon>Eukaryota</taxon>
        <taxon>Metazoa</taxon>
        <taxon>Spiralia</taxon>
        <taxon>Lophotrochozoa</taxon>
        <taxon>Mollusca</taxon>
        <taxon>Gastropoda</taxon>
        <taxon>Heterobranchia</taxon>
        <taxon>Euthyneura</taxon>
        <taxon>Panpulmonata</taxon>
        <taxon>Sacoglossa</taxon>
        <taxon>Placobranchoidea</taxon>
        <taxon>Plakobranchidae</taxon>
        <taxon>Plakobranchus</taxon>
    </lineage>
</organism>
<name>A0AAV4BHE9_9GAST</name>
<keyword evidence="3" id="KW-1185">Reference proteome</keyword>
<reference evidence="2 3" key="1">
    <citation type="journal article" date="2021" name="Elife">
        <title>Chloroplast acquisition without the gene transfer in kleptoplastic sea slugs, Plakobranchus ocellatus.</title>
        <authorList>
            <person name="Maeda T."/>
            <person name="Takahashi S."/>
            <person name="Yoshida T."/>
            <person name="Shimamura S."/>
            <person name="Takaki Y."/>
            <person name="Nagai Y."/>
            <person name="Toyoda A."/>
            <person name="Suzuki Y."/>
            <person name="Arimoto A."/>
            <person name="Ishii H."/>
            <person name="Satoh N."/>
            <person name="Nishiyama T."/>
            <person name="Hasebe M."/>
            <person name="Maruyama T."/>
            <person name="Minagawa J."/>
            <person name="Obokata J."/>
            <person name="Shigenobu S."/>
        </authorList>
    </citation>
    <scope>NUCLEOTIDE SEQUENCE [LARGE SCALE GENOMIC DNA]</scope>
</reference>
<proteinExistence type="predicted"/>
<evidence type="ECO:0000256" key="1">
    <source>
        <dbReference type="SAM" id="MobiDB-lite"/>
    </source>
</evidence>
<protein>
    <submittedName>
        <fullName evidence="2">Uncharacterized protein</fullName>
    </submittedName>
</protein>